<organism evidence="1 2">
    <name type="scientific">Candidatus Collierbacteria bacterium GW2011_GWB2_45_17</name>
    <dbReference type="NCBI Taxonomy" id="1618388"/>
    <lineage>
        <taxon>Bacteria</taxon>
        <taxon>Candidatus Collieribacteriota</taxon>
    </lineage>
</organism>
<accession>A0A837IFK0</accession>
<evidence type="ECO:0000313" key="1">
    <source>
        <dbReference type="EMBL" id="KKU01260.1"/>
    </source>
</evidence>
<evidence type="ECO:0000313" key="2">
    <source>
        <dbReference type="Proteomes" id="UP000034078"/>
    </source>
</evidence>
<comment type="caution">
    <text evidence="1">The sequence shown here is derived from an EMBL/GenBank/DDBJ whole genome shotgun (WGS) entry which is preliminary data.</text>
</comment>
<protein>
    <submittedName>
        <fullName evidence="1">Transcriptional regulator</fullName>
    </submittedName>
</protein>
<dbReference type="EMBL" id="LCKO01000001">
    <property type="protein sequence ID" value="KKU01260.1"/>
    <property type="molecule type" value="Genomic_DNA"/>
</dbReference>
<dbReference type="InterPro" id="IPR036390">
    <property type="entry name" value="WH_DNA-bd_sf"/>
</dbReference>
<reference evidence="1 2" key="1">
    <citation type="journal article" date="2015" name="Nature">
        <title>rRNA introns, odd ribosomes, and small enigmatic genomes across a large radiation of phyla.</title>
        <authorList>
            <person name="Brown C.T."/>
            <person name="Hug L.A."/>
            <person name="Thomas B.C."/>
            <person name="Sharon I."/>
            <person name="Castelle C.J."/>
            <person name="Singh A."/>
            <person name="Wilkins M.J."/>
            <person name="Williams K.H."/>
            <person name="Banfield J.F."/>
        </authorList>
    </citation>
    <scope>NUCLEOTIDE SEQUENCE [LARGE SCALE GENOMIC DNA]</scope>
</reference>
<dbReference type="Proteomes" id="UP000034078">
    <property type="component" value="Unassembled WGS sequence"/>
</dbReference>
<dbReference type="SUPFAM" id="SSF46785">
    <property type="entry name" value="Winged helix' DNA-binding domain"/>
    <property type="match status" value="1"/>
</dbReference>
<dbReference type="Gene3D" id="1.10.10.10">
    <property type="entry name" value="Winged helix-like DNA-binding domain superfamily/Winged helix DNA-binding domain"/>
    <property type="match status" value="1"/>
</dbReference>
<sequence>MYYVRQLTRITKEEINAVRRELDHLQKAGLLSSEKRGNRLYYSVKTNFPLYPELTNLVIKSTGFGRLITKNRSKLGFVKFAFVSQKLARGLKRDSEEVDLMIVGKTIMPQVALLVKQLEKMLATELNYSCMTEEEFSYRKTHKDPFIVKVLLQSRLTLIGDEIQLLS</sequence>
<dbReference type="InterPro" id="IPR036388">
    <property type="entry name" value="WH-like_DNA-bd_sf"/>
</dbReference>
<gene>
    <name evidence="1" type="ORF">UX01_C0001G0104</name>
</gene>
<dbReference type="AlphaFoldDB" id="A0A837IFK0"/>
<name>A0A837IFK0_9BACT</name>
<proteinExistence type="predicted"/>